<evidence type="ECO:0000313" key="4">
    <source>
        <dbReference type="Proteomes" id="UP000042527"/>
    </source>
</evidence>
<feature type="chain" id="PRO_5041596582" description="Lipoprotein" evidence="1">
    <location>
        <begin position="25"/>
        <end position="144"/>
    </location>
</feature>
<dbReference type="EMBL" id="CDNC01000004">
    <property type="protein sequence ID" value="CEM60919.1"/>
    <property type="molecule type" value="Genomic_DNA"/>
</dbReference>
<dbReference type="Proteomes" id="UP000323594">
    <property type="component" value="Chromosome"/>
</dbReference>
<evidence type="ECO:0000256" key="1">
    <source>
        <dbReference type="SAM" id="SignalP"/>
    </source>
</evidence>
<reference evidence="4" key="2">
    <citation type="submission" date="2015-01" db="EMBL/GenBank/DDBJ databases">
        <authorList>
            <person name="Manzoor Shahid"/>
            <person name="Zubair Saima"/>
        </authorList>
    </citation>
    <scope>NUCLEOTIDE SEQUENCE [LARGE SCALE GENOMIC DNA]</scope>
    <source>
        <strain evidence="4">V1</strain>
    </source>
</reference>
<dbReference type="GeneID" id="57752642"/>
<evidence type="ECO:0000313" key="2">
    <source>
        <dbReference type="EMBL" id="CEM60919.1"/>
    </source>
</evidence>
<evidence type="ECO:0008006" key="6">
    <source>
        <dbReference type="Google" id="ProtNLM"/>
    </source>
</evidence>
<gene>
    <name evidence="3" type="ORF">FUT82_06165</name>
    <name evidence="2" type="ORF">TPHV1_120048</name>
</gene>
<organism evidence="2 4">
    <name type="scientific">Treponema phagedenis</name>
    <dbReference type="NCBI Taxonomy" id="162"/>
    <lineage>
        <taxon>Bacteria</taxon>
        <taxon>Pseudomonadati</taxon>
        <taxon>Spirochaetota</taxon>
        <taxon>Spirochaetia</taxon>
        <taxon>Spirochaetales</taxon>
        <taxon>Treponemataceae</taxon>
        <taxon>Treponema</taxon>
    </lineage>
</organism>
<evidence type="ECO:0000313" key="3">
    <source>
        <dbReference type="EMBL" id="QEJ97620.1"/>
    </source>
</evidence>
<keyword evidence="4" id="KW-1185">Reference proteome</keyword>
<reference evidence="3 5" key="3">
    <citation type="submission" date="2019-08" db="EMBL/GenBank/DDBJ databases">
        <authorList>
            <person name="Kuhnert P."/>
        </authorList>
    </citation>
    <scope>NUCLEOTIDE SEQUENCE [LARGE SCALE GENOMIC DNA]</scope>
    <source>
        <strain evidence="3 5">B36.5</strain>
    </source>
</reference>
<evidence type="ECO:0000313" key="5">
    <source>
        <dbReference type="Proteomes" id="UP000323594"/>
    </source>
</evidence>
<sequence length="144" mass="16386">MIKRLFIFCLFLTGALLIFNCASKNKKPTQVPITPTAPEKILDGIFKAKYPDLEGAGVEISIIFRTDKTVEKTSLYVDRENFPVIDTGIWSINSAGYIRAQFNNNRIELYRALSPDSILFEGSNKNKKETLLNRYVLKRAVTKH</sequence>
<keyword evidence="1" id="KW-0732">Signal</keyword>
<name>A0A0B7GQQ8_TREPH</name>
<dbReference type="Gene3D" id="2.40.128.640">
    <property type="match status" value="1"/>
</dbReference>
<accession>A0A0B7GQQ8</accession>
<protein>
    <recommendedName>
        <fullName evidence="6">Lipoprotein</fullName>
    </recommendedName>
</protein>
<dbReference type="AlphaFoldDB" id="A0A0B7GQQ8"/>
<feature type="signal peptide" evidence="1">
    <location>
        <begin position="1"/>
        <end position="24"/>
    </location>
</feature>
<dbReference type="EMBL" id="CP042817">
    <property type="protein sequence ID" value="QEJ97620.1"/>
    <property type="molecule type" value="Genomic_DNA"/>
</dbReference>
<reference evidence="2" key="1">
    <citation type="submission" date="2015-01" db="EMBL/GenBank/DDBJ databases">
        <authorList>
            <person name="Xiang T."/>
            <person name="Song Y."/>
            <person name="Huang L."/>
            <person name="Wang B."/>
            <person name="Wu P."/>
        </authorList>
    </citation>
    <scope>NUCLEOTIDE SEQUENCE [LARGE SCALE GENOMIC DNA]</scope>
    <source>
        <strain evidence="2">V1</strain>
    </source>
</reference>
<dbReference type="Proteomes" id="UP000042527">
    <property type="component" value="Unassembled WGS sequence"/>
</dbReference>
<dbReference type="RefSeq" id="WP_024753316.1">
    <property type="nucleotide sequence ID" value="NZ_CDNC01000004.1"/>
</dbReference>
<proteinExistence type="predicted"/>